<protein>
    <submittedName>
        <fullName evidence="1">Uncharacterized protein</fullName>
    </submittedName>
</protein>
<name>A0A1D1VGV1_RAMVA</name>
<proteinExistence type="predicted"/>
<evidence type="ECO:0000313" key="2">
    <source>
        <dbReference type="Proteomes" id="UP000186922"/>
    </source>
</evidence>
<accession>A0A1D1VGV1</accession>
<dbReference type="EMBL" id="BDGG01000004">
    <property type="protein sequence ID" value="GAU98133.1"/>
    <property type="molecule type" value="Genomic_DNA"/>
</dbReference>
<sequence length="79" mass="9015">MQENPLVSRSTGKHYFHFVKVPHTPAIELPRGPLDPDEKKRGVAALDYKKRPELIYEKSTVAGRLLMDAKFKILDIIKA</sequence>
<comment type="caution">
    <text evidence="1">The sequence shown here is derived from an EMBL/GenBank/DDBJ whole genome shotgun (WGS) entry which is preliminary data.</text>
</comment>
<reference evidence="1 2" key="1">
    <citation type="journal article" date="2016" name="Nat. Commun.">
        <title>Extremotolerant tardigrade genome and improved radiotolerance of human cultured cells by tardigrade-unique protein.</title>
        <authorList>
            <person name="Hashimoto T."/>
            <person name="Horikawa D.D."/>
            <person name="Saito Y."/>
            <person name="Kuwahara H."/>
            <person name="Kozuka-Hata H."/>
            <person name="Shin-I T."/>
            <person name="Minakuchi Y."/>
            <person name="Ohishi K."/>
            <person name="Motoyama A."/>
            <person name="Aizu T."/>
            <person name="Enomoto A."/>
            <person name="Kondo K."/>
            <person name="Tanaka S."/>
            <person name="Hara Y."/>
            <person name="Koshikawa S."/>
            <person name="Sagara H."/>
            <person name="Miura T."/>
            <person name="Yokobori S."/>
            <person name="Miyagawa K."/>
            <person name="Suzuki Y."/>
            <person name="Kubo T."/>
            <person name="Oyama M."/>
            <person name="Kohara Y."/>
            <person name="Fujiyama A."/>
            <person name="Arakawa K."/>
            <person name="Katayama T."/>
            <person name="Toyoda A."/>
            <person name="Kunieda T."/>
        </authorList>
    </citation>
    <scope>NUCLEOTIDE SEQUENCE [LARGE SCALE GENOMIC DNA]</scope>
    <source>
        <strain evidence="1 2">YOKOZUNA-1</strain>
    </source>
</reference>
<dbReference type="Proteomes" id="UP000186922">
    <property type="component" value="Unassembled WGS sequence"/>
</dbReference>
<keyword evidence="2" id="KW-1185">Reference proteome</keyword>
<gene>
    <name evidence="1" type="primary">RvY_09315-1</name>
    <name evidence="1" type="synonym">RvY_09315.1</name>
    <name evidence="1" type="ORF">RvY_09315</name>
</gene>
<organism evidence="1 2">
    <name type="scientific">Ramazzottius varieornatus</name>
    <name type="common">Water bear</name>
    <name type="synonym">Tardigrade</name>
    <dbReference type="NCBI Taxonomy" id="947166"/>
    <lineage>
        <taxon>Eukaryota</taxon>
        <taxon>Metazoa</taxon>
        <taxon>Ecdysozoa</taxon>
        <taxon>Tardigrada</taxon>
        <taxon>Eutardigrada</taxon>
        <taxon>Parachela</taxon>
        <taxon>Hypsibioidea</taxon>
        <taxon>Ramazzottiidae</taxon>
        <taxon>Ramazzottius</taxon>
    </lineage>
</organism>
<dbReference type="AlphaFoldDB" id="A0A1D1VGV1"/>
<evidence type="ECO:0000313" key="1">
    <source>
        <dbReference type="EMBL" id="GAU98133.1"/>
    </source>
</evidence>